<accession>A0A0H2RME2</accession>
<proteinExistence type="predicted"/>
<dbReference type="PANTHER" id="PTHR42034">
    <property type="entry name" value="CHROMOSOME 7, WHOLE GENOME SHOTGUN SEQUENCE-RELATED"/>
    <property type="match status" value="1"/>
</dbReference>
<reference evidence="1 2" key="1">
    <citation type="submission" date="2015-04" db="EMBL/GenBank/DDBJ databases">
        <title>Complete genome sequence of Schizopora paradoxa KUC8140, a cosmopolitan wood degrader in East Asia.</title>
        <authorList>
            <consortium name="DOE Joint Genome Institute"/>
            <person name="Min B."/>
            <person name="Park H."/>
            <person name="Jang Y."/>
            <person name="Kim J.-J."/>
            <person name="Kim K.H."/>
            <person name="Pangilinan J."/>
            <person name="Lipzen A."/>
            <person name="Riley R."/>
            <person name="Grigoriev I.V."/>
            <person name="Spatafora J.W."/>
            <person name="Choi I.-G."/>
        </authorList>
    </citation>
    <scope>NUCLEOTIDE SEQUENCE [LARGE SCALE GENOMIC DNA]</scope>
    <source>
        <strain evidence="1 2">KUC8140</strain>
    </source>
</reference>
<dbReference type="Gene3D" id="3.30.559.10">
    <property type="entry name" value="Chloramphenicol acetyltransferase-like domain"/>
    <property type="match status" value="1"/>
</dbReference>
<evidence type="ECO:0000313" key="2">
    <source>
        <dbReference type="Proteomes" id="UP000053477"/>
    </source>
</evidence>
<sequence>MPHPVTEEPWWREISSSTTDDVKTYSRPLLGIEIGHDLFTRKGNGYQMPSVACTVVSEANDEDLRSWMYTTLRKGDDEKLASWIDESLTVRHGAIDTEAFIAEMALRRTPYVHADGHEQHVHFYLLIDDSLSDAAAGSGKMRAALFLHGGHILLDARPALRALDSLFGWIVDPPVLEDIAWGTEWERLPVGPLTATGGPRDDFDTKGMELMQRAGAIMRDPLPSLSISAPRSAVLHPGKLIRFHKSFDKQTSSNILRACKWAGFTMQHLIDAALFLHVIEDNESKGTERIQNPNAHMTLSHSTISQENYLVPPHKPPSHFVCGLATLPIRVMYSSVPPPTTSKKDRLLFLMSKIKPQYDEYLANKNAPHIFSAAFAFEGPPREPPADKDSDFSMVSNVGNLNSFVECSRSSENGSIAIEIERFDLGGRFLGLHL</sequence>
<gene>
    <name evidence="1" type="ORF">SCHPADRAFT_904525</name>
</gene>
<evidence type="ECO:0000313" key="1">
    <source>
        <dbReference type="EMBL" id="KLO13120.1"/>
    </source>
</evidence>
<protein>
    <submittedName>
        <fullName evidence="1">Uncharacterized protein</fullName>
    </submittedName>
</protein>
<dbReference type="EMBL" id="KQ085965">
    <property type="protein sequence ID" value="KLO13120.1"/>
    <property type="molecule type" value="Genomic_DNA"/>
</dbReference>
<keyword evidence="2" id="KW-1185">Reference proteome</keyword>
<dbReference type="Proteomes" id="UP000053477">
    <property type="component" value="Unassembled WGS sequence"/>
</dbReference>
<dbReference type="Gene3D" id="3.30.559.30">
    <property type="entry name" value="Nonribosomal peptide synthetase, condensation domain"/>
    <property type="match status" value="1"/>
</dbReference>
<dbReference type="PANTHER" id="PTHR42034:SF1">
    <property type="entry name" value="CONDENSATION DOMAIN-CONTAINING PROTEIN"/>
    <property type="match status" value="1"/>
</dbReference>
<dbReference type="InterPro" id="IPR023213">
    <property type="entry name" value="CAT-like_dom_sf"/>
</dbReference>
<dbReference type="AlphaFoldDB" id="A0A0H2RME2"/>
<dbReference type="InParanoid" id="A0A0H2RME2"/>
<dbReference type="STRING" id="27342.A0A0H2RME2"/>
<dbReference type="OrthoDB" id="2548233at2759"/>
<organism evidence="1 2">
    <name type="scientific">Schizopora paradoxa</name>
    <dbReference type="NCBI Taxonomy" id="27342"/>
    <lineage>
        <taxon>Eukaryota</taxon>
        <taxon>Fungi</taxon>
        <taxon>Dikarya</taxon>
        <taxon>Basidiomycota</taxon>
        <taxon>Agaricomycotina</taxon>
        <taxon>Agaricomycetes</taxon>
        <taxon>Hymenochaetales</taxon>
        <taxon>Schizoporaceae</taxon>
        <taxon>Schizopora</taxon>
    </lineage>
</organism>
<name>A0A0H2RME2_9AGAM</name>